<dbReference type="GO" id="GO:0004672">
    <property type="term" value="F:protein kinase activity"/>
    <property type="evidence" value="ECO:0007669"/>
    <property type="project" value="InterPro"/>
</dbReference>
<organism evidence="2 3">
    <name type="scientific">Rhizophagus irregularis</name>
    <dbReference type="NCBI Taxonomy" id="588596"/>
    <lineage>
        <taxon>Eukaryota</taxon>
        <taxon>Fungi</taxon>
        <taxon>Fungi incertae sedis</taxon>
        <taxon>Mucoromycota</taxon>
        <taxon>Glomeromycotina</taxon>
        <taxon>Glomeromycetes</taxon>
        <taxon>Glomerales</taxon>
        <taxon>Glomeraceae</taxon>
        <taxon>Rhizophagus</taxon>
    </lineage>
</organism>
<dbReference type="InterPro" id="IPR050167">
    <property type="entry name" value="Ser_Thr_protein_kinase"/>
</dbReference>
<dbReference type="Pfam" id="PF07714">
    <property type="entry name" value="PK_Tyr_Ser-Thr"/>
    <property type="match status" value="1"/>
</dbReference>
<dbReference type="AlphaFoldDB" id="A0A915Z608"/>
<evidence type="ECO:0000259" key="1">
    <source>
        <dbReference type="PROSITE" id="PS50011"/>
    </source>
</evidence>
<dbReference type="GO" id="GO:0007165">
    <property type="term" value="P:signal transduction"/>
    <property type="evidence" value="ECO:0007669"/>
    <property type="project" value="TreeGrafter"/>
</dbReference>
<evidence type="ECO:0000313" key="3">
    <source>
        <dbReference type="Proteomes" id="UP000684084"/>
    </source>
</evidence>
<protein>
    <recommendedName>
        <fullName evidence="1">Protein kinase domain-containing protein</fullName>
    </recommendedName>
</protein>
<name>A0A915Z608_9GLOM</name>
<dbReference type="PROSITE" id="PS50011">
    <property type="entry name" value="PROTEIN_KINASE_DOM"/>
    <property type="match status" value="1"/>
</dbReference>
<dbReference type="InterPro" id="IPR000719">
    <property type="entry name" value="Prot_kinase_dom"/>
</dbReference>
<gene>
    <name evidence="2" type="ORF">CHRIB12_LOCUS9808</name>
</gene>
<dbReference type="OrthoDB" id="2359985at2759"/>
<reference evidence="2" key="1">
    <citation type="submission" date="2020-05" db="EMBL/GenBank/DDBJ databases">
        <authorList>
            <person name="Rincon C."/>
            <person name="Sanders R I."/>
            <person name="Robbins C."/>
            <person name="Chaturvedi A."/>
        </authorList>
    </citation>
    <scope>NUCLEOTIDE SEQUENCE</scope>
    <source>
        <strain evidence="2">CHB12</strain>
    </source>
</reference>
<proteinExistence type="predicted"/>
<dbReference type="GO" id="GO:0005524">
    <property type="term" value="F:ATP binding"/>
    <property type="evidence" value="ECO:0007669"/>
    <property type="project" value="InterPro"/>
</dbReference>
<dbReference type="Proteomes" id="UP000684084">
    <property type="component" value="Unassembled WGS sequence"/>
</dbReference>
<sequence length="160" mass="18571">MPYVAPEVLRGKPYTQAADIYSFGMVMYFVATGKQPFANYAHDELLAIELCKGTRPEINEPKAPKCYLDLMKKCWDPDPINRPDVTELEESIGLLCNAYFNQFREAEKYRRTNLPFFENSQLDTHHTHPQAIYTSRLLDSFTRKLENYDKSECFDCGIPI</sequence>
<evidence type="ECO:0000313" key="2">
    <source>
        <dbReference type="EMBL" id="CAB5364092.1"/>
    </source>
</evidence>
<dbReference type="PANTHER" id="PTHR23257">
    <property type="entry name" value="SERINE-THREONINE PROTEIN KINASE"/>
    <property type="match status" value="1"/>
</dbReference>
<accession>A0A915Z608</accession>
<comment type="caution">
    <text evidence="2">The sequence shown here is derived from an EMBL/GenBank/DDBJ whole genome shotgun (WGS) entry which is preliminary data.</text>
</comment>
<feature type="domain" description="Protein kinase" evidence="1">
    <location>
        <begin position="1"/>
        <end position="100"/>
    </location>
</feature>
<dbReference type="EMBL" id="CAGKOT010000019">
    <property type="protein sequence ID" value="CAB5364092.1"/>
    <property type="molecule type" value="Genomic_DNA"/>
</dbReference>
<dbReference type="GO" id="GO:0005737">
    <property type="term" value="C:cytoplasm"/>
    <property type="evidence" value="ECO:0007669"/>
    <property type="project" value="TreeGrafter"/>
</dbReference>
<dbReference type="InterPro" id="IPR001245">
    <property type="entry name" value="Ser-Thr/Tyr_kinase_cat_dom"/>
</dbReference>